<dbReference type="InterPro" id="IPR029063">
    <property type="entry name" value="SAM-dependent_MTases_sf"/>
</dbReference>
<dbReference type="Pfam" id="PF01596">
    <property type="entry name" value="Methyltransf_3"/>
    <property type="match status" value="1"/>
</dbReference>
<accession>A0A517XZ83</accession>
<dbReference type="GO" id="GO:0008757">
    <property type="term" value="F:S-adenosylmethionine-dependent methyltransferase activity"/>
    <property type="evidence" value="ECO:0007669"/>
    <property type="project" value="TreeGrafter"/>
</dbReference>
<dbReference type="SUPFAM" id="SSF53335">
    <property type="entry name" value="S-adenosyl-L-methionine-dependent methyltransferases"/>
    <property type="match status" value="1"/>
</dbReference>
<keyword evidence="1 4" id="KW-0489">Methyltransferase</keyword>
<dbReference type="InterPro" id="IPR002935">
    <property type="entry name" value="SAM_O-MeTrfase"/>
</dbReference>
<organism evidence="4 5">
    <name type="scientific">Urbifossiella limnaea</name>
    <dbReference type="NCBI Taxonomy" id="2528023"/>
    <lineage>
        <taxon>Bacteria</taxon>
        <taxon>Pseudomonadati</taxon>
        <taxon>Planctomycetota</taxon>
        <taxon>Planctomycetia</taxon>
        <taxon>Gemmatales</taxon>
        <taxon>Gemmataceae</taxon>
        <taxon>Urbifossiella</taxon>
    </lineage>
</organism>
<evidence type="ECO:0000256" key="2">
    <source>
        <dbReference type="ARBA" id="ARBA00022679"/>
    </source>
</evidence>
<dbReference type="EC" id="2.1.1.-" evidence="4"/>
<dbReference type="RefSeq" id="WP_145242855.1">
    <property type="nucleotide sequence ID" value="NZ_CP036273.1"/>
</dbReference>
<evidence type="ECO:0000256" key="3">
    <source>
        <dbReference type="ARBA" id="ARBA00022691"/>
    </source>
</evidence>
<keyword evidence="2 4" id="KW-0808">Transferase</keyword>
<dbReference type="CDD" id="cd02440">
    <property type="entry name" value="AdoMet_MTases"/>
    <property type="match status" value="1"/>
</dbReference>
<evidence type="ECO:0000313" key="4">
    <source>
        <dbReference type="EMBL" id="QDU22811.1"/>
    </source>
</evidence>
<dbReference type="OrthoDB" id="9799672at2"/>
<dbReference type="EMBL" id="CP036273">
    <property type="protein sequence ID" value="QDU22811.1"/>
    <property type="molecule type" value="Genomic_DNA"/>
</dbReference>
<sequence>MLNFVRPTPLTDRVYEYALTVGLREPDALRALREETGRLAEGEWQIAPEQGPLLALLVKLMGATKCLEVGTFTGYSALWVASALPAGGQVVCCDVNPTYAEIARRHWAAAGLADRIELRLAPALDTLTRLRAGGADGTFDFAFIDADKSNYDAYFEAALALLRPGGLVAIDNTLWDGKPADDAITDADTAAIRALNAKLHADTRIDLCFLPFADGLTLGLKR</sequence>
<dbReference type="Proteomes" id="UP000319576">
    <property type="component" value="Chromosome"/>
</dbReference>
<proteinExistence type="predicted"/>
<evidence type="ECO:0000256" key="1">
    <source>
        <dbReference type="ARBA" id="ARBA00022603"/>
    </source>
</evidence>
<gene>
    <name evidence="4" type="ORF">ETAA1_47990</name>
</gene>
<dbReference type="PROSITE" id="PS51682">
    <property type="entry name" value="SAM_OMT_I"/>
    <property type="match status" value="1"/>
</dbReference>
<dbReference type="GO" id="GO:0032259">
    <property type="term" value="P:methylation"/>
    <property type="evidence" value="ECO:0007669"/>
    <property type="project" value="UniProtKB-KW"/>
</dbReference>
<dbReference type="PANTHER" id="PTHR10509">
    <property type="entry name" value="O-METHYLTRANSFERASE-RELATED"/>
    <property type="match status" value="1"/>
</dbReference>
<dbReference type="AlphaFoldDB" id="A0A517XZ83"/>
<dbReference type="PANTHER" id="PTHR10509:SF14">
    <property type="entry name" value="CAFFEOYL-COA O-METHYLTRANSFERASE 3-RELATED"/>
    <property type="match status" value="1"/>
</dbReference>
<protein>
    <submittedName>
        <fullName evidence="4">O-methyltransferase/MSMEI_4947</fullName>
        <ecNumber evidence="4">2.1.1.-</ecNumber>
    </submittedName>
</protein>
<name>A0A517XZ83_9BACT</name>
<dbReference type="KEGG" id="uli:ETAA1_47990"/>
<keyword evidence="5" id="KW-1185">Reference proteome</keyword>
<reference evidence="4 5" key="1">
    <citation type="submission" date="2019-02" db="EMBL/GenBank/DDBJ databases">
        <title>Deep-cultivation of Planctomycetes and their phenomic and genomic characterization uncovers novel biology.</title>
        <authorList>
            <person name="Wiegand S."/>
            <person name="Jogler M."/>
            <person name="Boedeker C."/>
            <person name="Pinto D."/>
            <person name="Vollmers J."/>
            <person name="Rivas-Marin E."/>
            <person name="Kohn T."/>
            <person name="Peeters S.H."/>
            <person name="Heuer A."/>
            <person name="Rast P."/>
            <person name="Oberbeckmann S."/>
            <person name="Bunk B."/>
            <person name="Jeske O."/>
            <person name="Meyerdierks A."/>
            <person name="Storesund J.E."/>
            <person name="Kallscheuer N."/>
            <person name="Luecker S."/>
            <person name="Lage O.M."/>
            <person name="Pohl T."/>
            <person name="Merkel B.J."/>
            <person name="Hornburger P."/>
            <person name="Mueller R.-W."/>
            <person name="Bruemmer F."/>
            <person name="Labrenz M."/>
            <person name="Spormann A.M."/>
            <person name="Op den Camp H."/>
            <person name="Overmann J."/>
            <person name="Amann R."/>
            <person name="Jetten M.S.M."/>
            <person name="Mascher T."/>
            <person name="Medema M.H."/>
            <person name="Devos D.P."/>
            <person name="Kaster A.-K."/>
            <person name="Ovreas L."/>
            <person name="Rohde M."/>
            <person name="Galperin M.Y."/>
            <person name="Jogler C."/>
        </authorList>
    </citation>
    <scope>NUCLEOTIDE SEQUENCE [LARGE SCALE GENOMIC DNA]</scope>
    <source>
        <strain evidence="4 5">ETA_A1</strain>
    </source>
</reference>
<evidence type="ECO:0000313" key="5">
    <source>
        <dbReference type="Proteomes" id="UP000319576"/>
    </source>
</evidence>
<dbReference type="InterPro" id="IPR050362">
    <property type="entry name" value="Cation-dep_OMT"/>
</dbReference>
<dbReference type="GO" id="GO:0008171">
    <property type="term" value="F:O-methyltransferase activity"/>
    <property type="evidence" value="ECO:0007669"/>
    <property type="project" value="InterPro"/>
</dbReference>
<keyword evidence="3" id="KW-0949">S-adenosyl-L-methionine</keyword>
<dbReference type="Gene3D" id="3.40.50.150">
    <property type="entry name" value="Vaccinia Virus protein VP39"/>
    <property type="match status" value="1"/>
</dbReference>